<dbReference type="GeneID" id="54469827"/>
<gene>
    <name evidence="1 3" type="ORF">BDZ99DRAFT_82558</name>
</gene>
<keyword evidence="2" id="KW-1185">Reference proteome</keyword>
<dbReference type="OrthoDB" id="3946051at2759"/>
<dbReference type="Proteomes" id="UP000504636">
    <property type="component" value="Unplaced"/>
</dbReference>
<reference evidence="1 3" key="1">
    <citation type="journal article" date="2020" name="Stud. Mycol.">
        <title>101 Dothideomycetes genomes: a test case for predicting lifestyles and emergence of pathogens.</title>
        <authorList>
            <person name="Haridas S."/>
            <person name="Albert R."/>
            <person name="Binder M."/>
            <person name="Bloem J."/>
            <person name="Labutti K."/>
            <person name="Salamov A."/>
            <person name="Andreopoulos B."/>
            <person name="Baker S."/>
            <person name="Barry K."/>
            <person name="Bills G."/>
            <person name="Bluhm B."/>
            <person name="Cannon C."/>
            <person name="Castanera R."/>
            <person name="Culley D."/>
            <person name="Daum C."/>
            <person name="Ezra D."/>
            <person name="Gonzalez J."/>
            <person name="Henrissat B."/>
            <person name="Kuo A."/>
            <person name="Liang C."/>
            <person name="Lipzen A."/>
            <person name="Lutzoni F."/>
            <person name="Magnuson J."/>
            <person name="Mondo S."/>
            <person name="Nolan M."/>
            <person name="Ohm R."/>
            <person name="Pangilinan J."/>
            <person name="Park H.-J."/>
            <person name="Ramirez L."/>
            <person name="Alfaro M."/>
            <person name="Sun H."/>
            <person name="Tritt A."/>
            <person name="Yoshinaga Y."/>
            <person name="Zwiers L.-H."/>
            <person name="Turgeon B."/>
            <person name="Goodwin S."/>
            <person name="Spatafora J."/>
            <person name="Crous P."/>
            <person name="Grigoriev I."/>
        </authorList>
    </citation>
    <scope>NUCLEOTIDE SEQUENCE</scope>
    <source>
        <strain evidence="1 3">CBS 304.34</strain>
    </source>
</reference>
<reference evidence="3" key="3">
    <citation type="submission" date="2025-04" db="UniProtKB">
        <authorList>
            <consortium name="RefSeq"/>
        </authorList>
    </citation>
    <scope>IDENTIFICATION</scope>
    <source>
        <strain evidence="3">CBS 304.34</strain>
    </source>
</reference>
<name>A0A6A6YDL7_9PEZI</name>
<evidence type="ECO:0000313" key="2">
    <source>
        <dbReference type="Proteomes" id="UP000504636"/>
    </source>
</evidence>
<accession>A0A6A6YDL7</accession>
<dbReference type="AlphaFoldDB" id="A0A6A6YDL7"/>
<dbReference type="EMBL" id="MU003706">
    <property type="protein sequence ID" value="KAF2806648.1"/>
    <property type="molecule type" value="Genomic_DNA"/>
</dbReference>
<organism evidence="1">
    <name type="scientific">Mytilinidion resinicola</name>
    <dbReference type="NCBI Taxonomy" id="574789"/>
    <lineage>
        <taxon>Eukaryota</taxon>
        <taxon>Fungi</taxon>
        <taxon>Dikarya</taxon>
        <taxon>Ascomycota</taxon>
        <taxon>Pezizomycotina</taxon>
        <taxon>Dothideomycetes</taxon>
        <taxon>Pleosporomycetidae</taxon>
        <taxon>Mytilinidiales</taxon>
        <taxon>Mytilinidiaceae</taxon>
        <taxon>Mytilinidion</taxon>
    </lineage>
</organism>
<evidence type="ECO:0000313" key="3">
    <source>
        <dbReference type="RefSeq" id="XP_033573612.1"/>
    </source>
</evidence>
<protein>
    <submittedName>
        <fullName evidence="1 3">Uncharacterized protein</fullName>
    </submittedName>
</protein>
<proteinExistence type="predicted"/>
<reference evidence="3" key="2">
    <citation type="submission" date="2020-04" db="EMBL/GenBank/DDBJ databases">
        <authorList>
            <consortium name="NCBI Genome Project"/>
        </authorList>
    </citation>
    <scope>NUCLEOTIDE SEQUENCE</scope>
    <source>
        <strain evidence="3">CBS 304.34</strain>
    </source>
</reference>
<sequence length="159" mass="18162">MAGLKVFGTEKPDDRARELAKTLSLEEQVCCALALSNISLPIKIPFRDAMRDVIIVVSVSLVTLLQTLHGLVRVPSTKSRFCLNYAITPSSKFTVSYLHFRNLFQFSDSRQVFLDLRPSQDARLISQGFPSRRRRLLEDQSFSRKGDSLHQNHRRTKRG</sequence>
<evidence type="ECO:0000313" key="1">
    <source>
        <dbReference type="EMBL" id="KAF2806648.1"/>
    </source>
</evidence>
<dbReference type="RefSeq" id="XP_033573612.1">
    <property type="nucleotide sequence ID" value="XM_033728934.1"/>
</dbReference>